<accession>A0AA90SSR3</accession>
<dbReference type="AlphaFoldDB" id="A0AA90SSR3"/>
<organism evidence="1 2">
    <name type="scientific">Candidatus Endonucleibacter bathymodioli</name>
    <dbReference type="NCBI Taxonomy" id="539814"/>
    <lineage>
        <taxon>Bacteria</taxon>
        <taxon>Pseudomonadati</taxon>
        <taxon>Pseudomonadota</taxon>
        <taxon>Gammaproteobacteria</taxon>
        <taxon>Oceanospirillales</taxon>
        <taxon>Endozoicomonadaceae</taxon>
        <taxon>Candidatus Endonucleibacter</taxon>
    </lineage>
</organism>
<sequence length="924" mass="106622">MMFSYVILIRFIYITSTVLLFSDNAYSVYNKNEVQTLHSSKTAYNTSNNIFSSVKSHAETETCVYNTENRLRLQFIAASLQHTKSFYQLPFFVLKATQHPDNCSLTHNVDNVISIFMAARICKDDHSILKLAYQLSRNVSIADGVWSSKNILDMSAAISKCSGPDIEYIRKIIANKIVNPNNDMSMWQPCMVAKELRSLSMGNSKMEEKAFKHIVEYLITKNCNIDQLGGQQLSQLFRSLSHTNTDQTKIAILKVFGVIIKSGLSYWNAKSTLTMFRDLVELQKSHSTFIQTEKSYKIVLQLIINRLASSELNLRACDSNDIVPLMKGLWQIDKLSWPVNIDKARRRWAKFIVEEDMNISPMASNDCMMIIRGLTPESRIEQEAMRTLAEHFHGRIAGLSQWTKSELLNVATAFTHNDRGHIEKVIPKIASFVASENLNSWDTSDLSLLATALSPKNRDVHHTAIDNIAYHILNKPNQFSIGDYIDLSLIVSRGQGYHCLKLIRYISNEIAYNNFDLSHRSLIFLAKLVSIASKDDGEYAEKALNKITTYLIDKSMEQWLELPPESFKLIASACSKYYKLMTARHLLKHIVFIILYDLIDLSYWPIDTLDIVLRKLDGSNDYLIQRSLRKIVAKLNLPDTTLREWSINTLARVAKGVSRLRDYSSEEFITRLTKMYMEKRNCDDIKYGMTILLAICHLPIASEKIIKEAVNLASVLYDNAYSNMTESDKISLFWAITLLDFVVHEEGRINTTETTKTIIIELIKIIPKIKQNTINKHTKFLAAWQLEFINIMRSYRAHKSSDINISTYENRLTPEVNDHIHRLIKTKTSGFSVDTNCLINKFPTDCLLRSRSKSLLVEVDGPHHFFHDSNNRRYRLVKDRFVDFVFEKQLDYKIIRIDYQEAYDYRCRKHLIQQILTVFPYHTH</sequence>
<evidence type="ECO:0000313" key="1">
    <source>
        <dbReference type="EMBL" id="MDP0588825.1"/>
    </source>
</evidence>
<proteinExistence type="predicted"/>
<reference evidence="1 2" key="1">
    <citation type="journal article" date="2023" name="bioRxiv">
        <title>An intranuclear bacterial parasite of deep-sea mussels expresses apoptosis inhibitors acquired from its host.</title>
        <authorList>
            <person name="Gonzalez Porras M.A."/>
            <person name="Assie A."/>
            <person name="Tietjen M."/>
            <person name="Violette M."/>
            <person name="Kleiner M."/>
            <person name="Gruber-Vodicka H."/>
            <person name="Dubilier N."/>
            <person name="Leisch N."/>
        </authorList>
    </citation>
    <scope>NUCLEOTIDE SEQUENCE [LARGE SCALE GENOMIC DNA]</scope>
    <source>
        <strain evidence="1">IAP13</strain>
    </source>
</reference>
<name>A0AA90SSR3_9GAMM</name>
<evidence type="ECO:0000313" key="2">
    <source>
        <dbReference type="Proteomes" id="UP001178148"/>
    </source>
</evidence>
<keyword evidence="2" id="KW-1185">Reference proteome</keyword>
<comment type="caution">
    <text evidence="1">The sequence shown here is derived from an EMBL/GenBank/DDBJ whole genome shotgun (WGS) entry which is preliminary data.</text>
</comment>
<dbReference type="Proteomes" id="UP001178148">
    <property type="component" value="Unassembled WGS sequence"/>
</dbReference>
<protein>
    <recommendedName>
        <fullName evidence="3">RAP domain-containing protein</fullName>
    </recommendedName>
</protein>
<dbReference type="InterPro" id="IPR016024">
    <property type="entry name" value="ARM-type_fold"/>
</dbReference>
<evidence type="ECO:0008006" key="3">
    <source>
        <dbReference type="Google" id="ProtNLM"/>
    </source>
</evidence>
<dbReference type="EMBL" id="JASXSV010000007">
    <property type="protein sequence ID" value="MDP0588825.1"/>
    <property type="molecule type" value="Genomic_DNA"/>
</dbReference>
<dbReference type="SUPFAM" id="SSF48371">
    <property type="entry name" value="ARM repeat"/>
    <property type="match status" value="1"/>
</dbReference>
<gene>
    <name evidence="1" type="ORF">QS748_06375</name>
</gene>